<dbReference type="Proteomes" id="UP000298631">
    <property type="component" value="Plasmid unnamed1"/>
</dbReference>
<dbReference type="InterPro" id="IPR052344">
    <property type="entry name" value="Transposase-related"/>
</dbReference>
<evidence type="ECO:0000313" key="2">
    <source>
        <dbReference type="EMBL" id="QCO57794.1"/>
    </source>
</evidence>
<evidence type="ECO:0000259" key="1">
    <source>
        <dbReference type="Pfam" id="PF03050"/>
    </source>
</evidence>
<gene>
    <name evidence="2" type="ORF">EOK75_19135</name>
</gene>
<dbReference type="EMBL" id="CP039965">
    <property type="protein sequence ID" value="QCO57794.1"/>
    <property type="molecule type" value="Genomic_DNA"/>
</dbReference>
<organism evidence="2 3">
    <name type="scientific">Pseudorhodobacter turbinis</name>
    <dbReference type="NCBI Taxonomy" id="2500533"/>
    <lineage>
        <taxon>Bacteria</taxon>
        <taxon>Pseudomonadati</taxon>
        <taxon>Pseudomonadota</taxon>
        <taxon>Alphaproteobacteria</taxon>
        <taxon>Rhodobacterales</taxon>
        <taxon>Paracoccaceae</taxon>
        <taxon>Pseudorhodobacter</taxon>
    </lineage>
</organism>
<dbReference type="InterPro" id="IPR004291">
    <property type="entry name" value="Transposase_IS66_central"/>
</dbReference>
<geneLocation type="plasmid" evidence="2 3">
    <name>unnamed1</name>
</geneLocation>
<dbReference type="PANTHER" id="PTHR33678:SF1">
    <property type="entry name" value="BLL1576 PROTEIN"/>
    <property type="match status" value="1"/>
</dbReference>
<proteinExistence type="predicted"/>
<sequence length="232" mass="26430">MRIHVLGRWPKVFSTARRCVSCRLMATPHTIASLKRGRLPNDGLTSVRCLAHARRKFFETSLATGSPLAHRAVQMFRKMYAVEKAAHGLPPADREALRQKYSLPILDQLHSELLENRDEAHGGLRTAINYTLKAFDSLRHFIFDGKLEIDNNPVERCIRGIALTKKNSLFAGTHEAADVWAIYYSLIESARLNKINARSYVNWVVGEIERTRGEIDYSLLMPWHCPNGHIEN</sequence>
<keyword evidence="3" id="KW-1185">Reference proteome</keyword>
<dbReference type="PANTHER" id="PTHR33678">
    <property type="entry name" value="BLL1576 PROTEIN"/>
    <property type="match status" value="1"/>
</dbReference>
<name>A0A4V1E1D9_9RHOB</name>
<dbReference type="KEGG" id="pseb:EOK75_19135"/>
<protein>
    <submittedName>
        <fullName evidence="2">IS66 family transposase</fullName>
    </submittedName>
</protein>
<evidence type="ECO:0000313" key="3">
    <source>
        <dbReference type="Proteomes" id="UP000298631"/>
    </source>
</evidence>
<dbReference type="AlphaFoldDB" id="A0A4V1E1D9"/>
<accession>A0A4V1E1D9</accession>
<keyword evidence="2" id="KW-0614">Plasmid</keyword>
<reference evidence="2 3" key="1">
    <citation type="submission" date="2019-05" db="EMBL/GenBank/DDBJ databases">
        <title>Pseudorhodobacter turbinis sp. nov., isolated from the gut of the Korean turban shell.</title>
        <authorList>
            <person name="Jeong Y.-S."/>
            <person name="Kang W.-R."/>
            <person name="Bae J.-W."/>
        </authorList>
    </citation>
    <scope>NUCLEOTIDE SEQUENCE [LARGE SCALE GENOMIC DNA]</scope>
    <source>
        <strain evidence="2 3">S12M18</strain>
        <plasmid evidence="2 3">unnamed1</plasmid>
    </source>
</reference>
<dbReference type="OrthoDB" id="9800877at2"/>
<dbReference type="Pfam" id="PF03050">
    <property type="entry name" value="DDE_Tnp_IS66"/>
    <property type="match status" value="1"/>
</dbReference>
<feature type="domain" description="Transposase IS66 central" evidence="1">
    <location>
        <begin position="41"/>
        <end position="178"/>
    </location>
</feature>